<evidence type="ECO:0000313" key="2">
    <source>
        <dbReference type="EMBL" id="KAL2913133.1"/>
    </source>
</evidence>
<dbReference type="InterPro" id="IPR036770">
    <property type="entry name" value="Ankyrin_rpt-contain_sf"/>
</dbReference>
<dbReference type="PANTHER" id="PTHR46586">
    <property type="entry name" value="ANKYRIN REPEAT-CONTAINING PROTEIN"/>
    <property type="match status" value="1"/>
</dbReference>
<feature type="chain" id="PRO_5045674275" description="Ankyrin repeat protein" evidence="1">
    <location>
        <begin position="18"/>
        <end position="419"/>
    </location>
</feature>
<comment type="caution">
    <text evidence="2">The sequence shown here is derived from an EMBL/GenBank/DDBJ whole genome shotgun (WGS) entry which is preliminary data.</text>
</comment>
<organism evidence="2 3">
    <name type="scientific">Polyrhizophydium stewartii</name>
    <dbReference type="NCBI Taxonomy" id="2732419"/>
    <lineage>
        <taxon>Eukaryota</taxon>
        <taxon>Fungi</taxon>
        <taxon>Fungi incertae sedis</taxon>
        <taxon>Chytridiomycota</taxon>
        <taxon>Chytridiomycota incertae sedis</taxon>
        <taxon>Chytridiomycetes</taxon>
        <taxon>Rhizophydiales</taxon>
        <taxon>Rhizophydiales incertae sedis</taxon>
        <taxon>Polyrhizophydium</taxon>
    </lineage>
</organism>
<gene>
    <name evidence="2" type="ORF">HK105_207371</name>
</gene>
<proteinExistence type="predicted"/>
<dbReference type="PANTHER" id="PTHR46586:SF3">
    <property type="entry name" value="ANKYRIN REPEAT-CONTAINING PROTEIN"/>
    <property type="match status" value="1"/>
</dbReference>
<reference evidence="2 3" key="1">
    <citation type="submission" date="2023-09" db="EMBL/GenBank/DDBJ databases">
        <title>Pangenome analysis of Batrachochytrium dendrobatidis and related Chytrids.</title>
        <authorList>
            <person name="Yacoub M.N."/>
            <person name="Stajich J.E."/>
            <person name="James T.Y."/>
        </authorList>
    </citation>
    <scope>NUCLEOTIDE SEQUENCE [LARGE SCALE GENOMIC DNA]</scope>
    <source>
        <strain evidence="2 3">JEL0888</strain>
    </source>
</reference>
<accession>A0ABR4N0S3</accession>
<keyword evidence="1" id="KW-0732">Signal</keyword>
<sequence>MGHTLSLLGWAAAAAAALPPGASHWDRMPAELRHMVLEAAGTLTKFAAGVVLPAELQSLSMAQQDELWRDVFECDWQGDLKSLPSPFGLSACFTSVRSRAMLARIRAAGIADAQTLGRVAIRNGWTDELDHAKPERLAEAAAREGAVWLLAELVDVRKTAQVDWMHASMAAMAGHADTVRFVCERMPAKHCGAYLVDCAAANGHVGVAEWLHGRFGAKCSRGAADDAAGNGHVHALGWLEQHMGVQCTADAVAKAARGGRLHVLQHLASTRPHLLRDAGTIDAAAAGRDVRVLKWLHARGMLAASQDSVRALVKDGAAESVEWLCGAFCLPVAQDVLVEACSFNHGALVRWILAQRGIAVSHDSIAAAVRLKSLDALKALILHDSSMLAVIAAHAAETGSSIVGWLGARYPTVGTTTRR</sequence>
<dbReference type="Gene3D" id="1.25.40.20">
    <property type="entry name" value="Ankyrin repeat-containing domain"/>
    <property type="match status" value="1"/>
</dbReference>
<dbReference type="EMBL" id="JADGIZ020000051">
    <property type="protein sequence ID" value="KAL2913133.1"/>
    <property type="molecule type" value="Genomic_DNA"/>
</dbReference>
<evidence type="ECO:0000256" key="1">
    <source>
        <dbReference type="SAM" id="SignalP"/>
    </source>
</evidence>
<protein>
    <recommendedName>
        <fullName evidence="4">Ankyrin repeat protein</fullName>
    </recommendedName>
</protein>
<dbReference type="InterPro" id="IPR052050">
    <property type="entry name" value="SecEffector_AnkRepeat"/>
</dbReference>
<evidence type="ECO:0000313" key="3">
    <source>
        <dbReference type="Proteomes" id="UP001527925"/>
    </source>
</evidence>
<keyword evidence="3" id="KW-1185">Reference proteome</keyword>
<name>A0ABR4N0S3_9FUNG</name>
<dbReference type="Proteomes" id="UP001527925">
    <property type="component" value="Unassembled WGS sequence"/>
</dbReference>
<feature type="signal peptide" evidence="1">
    <location>
        <begin position="1"/>
        <end position="17"/>
    </location>
</feature>
<evidence type="ECO:0008006" key="4">
    <source>
        <dbReference type="Google" id="ProtNLM"/>
    </source>
</evidence>